<dbReference type="Proteomes" id="UP000288859">
    <property type="component" value="Unassembled WGS sequence"/>
</dbReference>
<dbReference type="AlphaFoldDB" id="A0A438MZR8"/>
<organism evidence="2 3">
    <name type="scientific">Exophiala mesophila</name>
    <name type="common">Black yeast-like fungus</name>
    <dbReference type="NCBI Taxonomy" id="212818"/>
    <lineage>
        <taxon>Eukaryota</taxon>
        <taxon>Fungi</taxon>
        <taxon>Dikarya</taxon>
        <taxon>Ascomycota</taxon>
        <taxon>Pezizomycotina</taxon>
        <taxon>Eurotiomycetes</taxon>
        <taxon>Chaetothyriomycetidae</taxon>
        <taxon>Chaetothyriales</taxon>
        <taxon>Herpotrichiellaceae</taxon>
        <taxon>Exophiala</taxon>
    </lineage>
</organism>
<evidence type="ECO:0000256" key="1">
    <source>
        <dbReference type="SAM" id="MobiDB-lite"/>
    </source>
</evidence>
<name>A0A438MZR8_EXOME</name>
<reference evidence="2 3" key="1">
    <citation type="submission" date="2017-03" db="EMBL/GenBank/DDBJ databases">
        <title>Genomes of endolithic fungi from Antarctica.</title>
        <authorList>
            <person name="Coleine C."/>
            <person name="Masonjones S."/>
            <person name="Stajich J.E."/>
        </authorList>
    </citation>
    <scope>NUCLEOTIDE SEQUENCE [LARGE SCALE GENOMIC DNA]</scope>
    <source>
        <strain evidence="2 3">CCFEE 6314</strain>
    </source>
</reference>
<proteinExistence type="predicted"/>
<comment type="caution">
    <text evidence="2">The sequence shown here is derived from an EMBL/GenBank/DDBJ whole genome shotgun (WGS) entry which is preliminary data.</text>
</comment>
<sequence length="235" mass="26649">MAEEAFGSDPGSVTKGAQTRKRSRSFTQPTVFPNEGVPQKRPRRATKETQKAREAREAQEAVEAQLAHTSLRPSSTSQAYFVCLSRGVAGVDGRVAEVEDVYLGEMAPSIIRAFQAYNERLHEQIEDRLANERIRIDLKLRYDEVFHGLYTQISSFALKKVLEHVESFKKKPSNSIGCCTNRFTSQWGVPGAHIYFARKTSRISLQVHEFHAQWRLESLRQLSLIDPLYLLNPGV</sequence>
<protein>
    <submittedName>
        <fullName evidence="2">Uncharacterized protein</fullName>
    </submittedName>
</protein>
<evidence type="ECO:0000313" key="3">
    <source>
        <dbReference type="Proteomes" id="UP000288859"/>
    </source>
</evidence>
<accession>A0A438MZR8</accession>
<evidence type="ECO:0000313" key="2">
    <source>
        <dbReference type="EMBL" id="RVX68949.1"/>
    </source>
</evidence>
<dbReference type="OrthoDB" id="4368270at2759"/>
<dbReference type="EMBL" id="NAJM01000033">
    <property type="protein sequence ID" value="RVX68949.1"/>
    <property type="molecule type" value="Genomic_DNA"/>
</dbReference>
<gene>
    <name evidence="2" type="ORF">B0A52_08016</name>
</gene>
<feature type="compositionally biased region" description="Basic and acidic residues" evidence="1">
    <location>
        <begin position="45"/>
        <end position="59"/>
    </location>
</feature>
<feature type="region of interest" description="Disordered" evidence="1">
    <location>
        <begin position="1"/>
        <end position="59"/>
    </location>
</feature>